<organism evidence="2 3">
    <name type="scientific">Hemiselmis andersenii</name>
    <name type="common">Cryptophyte alga</name>
    <dbReference type="NCBI Taxonomy" id="464988"/>
    <lineage>
        <taxon>Eukaryota</taxon>
        <taxon>Cryptophyceae</taxon>
        <taxon>Cryptomonadales</taxon>
        <taxon>Hemiselmidaceae</taxon>
        <taxon>Hemiselmis</taxon>
    </lineage>
</organism>
<feature type="transmembrane region" description="Helical" evidence="1">
    <location>
        <begin position="79"/>
        <end position="103"/>
    </location>
</feature>
<reference evidence="2 3" key="1">
    <citation type="journal article" date="2007" name="Proc. Natl. Acad. Sci. U.S.A.">
        <title>Nucleomorph genome of Hemiselmis andersenii reveals complete intron loss and compaction as a driver of protein structure and function.</title>
        <authorList>
            <person name="Lane C.E."/>
            <person name="van den Heuvel K."/>
            <person name="Kozera C."/>
            <person name="Curtis B.A."/>
            <person name="Parsons B.J."/>
            <person name="Bowman S."/>
            <person name="Archibald J.M."/>
        </authorList>
    </citation>
    <scope>NUCLEOTIDE SEQUENCE [LARGE SCALE GENOMIC DNA]</scope>
    <source>
        <strain evidence="2 3">CCMP644</strain>
    </source>
</reference>
<evidence type="ECO:0000256" key="1">
    <source>
        <dbReference type="SAM" id="Phobius"/>
    </source>
</evidence>
<sequence length="311" mass="38987">MFFQSLIKKEYFFLNFKERIYYRLKKGLEKNENSDIDFIKDLKFRKTKKSKRKFFFKKTASKYLLLSKQKFRTFSNKKFYLFFKFLFKNLKIELIVFFLLYFWKKNLIFSMEKKEKMFNKEIEKMNWKKFLKNRKIKKLKNKYLQKKNELLFLIKLKSNKISQNLFKKFNGLEINLLNIWLDFRYVPFFNFKRLKIIDFLKEKKKKRKKKSYYFSGINLNQTYFVKPKNRKKFSLILEKKNFSNIKNFYTKGFHKFKKEKEYLNFKLIVNRRKTSGFNQKKAEIFWSNFTVKKKAWVFFKKKPSKSFFFYK</sequence>
<name>A9BKT6_HEMAN</name>
<dbReference type="EMBL" id="CP000882">
    <property type="protein sequence ID" value="ABW98091.1"/>
    <property type="molecule type" value="Genomic_DNA"/>
</dbReference>
<dbReference type="GeneID" id="5739836"/>
<keyword evidence="1" id="KW-0812">Transmembrane</keyword>
<keyword evidence="2" id="KW-0542">Nucleomorph</keyword>
<dbReference type="RefSeq" id="XP_001712416.1">
    <property type="nucleotide sequence ID" value="XM_001712364.1"/>
</dbReference>
<gene>
    <name evidence="2" type="ORF">HAN_2g267</name>
</gene>
<accession>A9BKT6</accession>
<evidence type="ECO:0000313" key="2">
    <source>
        <dbReference type="EMBL" id="ABW98091.1"/>
    </source>
</evidence>
<dbReference type="AlphaFoldDB" id="A9BKT6"/>
<dbReference type="Proteomes" id="UP000243127">
    <property type="component" value="Nucleomorph 2"/>
</dbReference>
<proteinExistence type="predicted"/>
<keyword evidence="1" id="KW-0472">Membrane</keyword>
<evidence type="ECO:0000313" key="3">
    <source>
        <dbReference type="Proteomes" id="UP000243127"/>
    </source>
</evidence>
<keyword evidence="1" id="KW-1133">Transmembrane helix</keyword>
<protein>
    <submittedName>
        <fullName evidence="2">Uncharacterized protein</fullName>
    </submittedName>
</protein>
<geneLocation type="nucleomorph" evidence="2"/>